<evidence type="ECO:0000256" key="1">
    <source>
        <dbReference type="SAM" id="MobiDB-lite"/>
    </source>
</evidence>
<keyword evidence="3" id="KW-1185">Reference proteome</keyword>
<feature type="region of interest" description="Disordered" evidence="1">
    <location>
        <begin position="1"/>
        <end position="25"/>
    </location>
</feature>
<name>A0A6M5YWR5_9BACT</name>
<feature type="compositionally biased region" description="Low complexity" evidence="1">
    <location>
        <begin position="1"/>
        <end position="20"/>
    </location>
</feature>
<protein>
    <submittedName>
        <fullName evidence="2">Uncharacterized protein</fullName>
    </submittedName>
</protein>
<proteinExistence type="predicted"/>
<dbReference type="KEGG" id="ftj:FTUN_5968"/>
<evidence type="ECO:0000313" key="2">
    <source>
        <dbReference type="EMBL" id="QJW98378.1"/>
    </source>
</evidence>
<dbReference type="AlphaFoldDB" id="A0A6M5YWR5"/>
<gene>
    <name evidence="2" type="ORF">FTUN_5968</name>
</gene>
<sequence length="47" mass="4600">MTGQPSPASAYSISSPARAAVGRPNRGTCRSAVANAALAAAALILQC</sequence>
<accession>A0A6M5YWR5</accession>
<reference evidence="3" key="1">
    <citation type="submission" date="2020-05" db="EMBL/GenBank/DDBJ databases">
        <title>Frigoriglobus tundricola gen. nov., sp. nov., a psychrotolerant cellulolytic planctomycete of the family Gemmataceae with two divergent copies of 16S rRNA gene.</title>
        <authorList>
            <person name="Kulichevskaya I.S."/>
            <person name="Ivanova A.A."/>
            <person name="Naumoff D.G."/>
            <person name="Beletsky A.V."/>
            <person name="Rijpstra W.I.C."/>
            <person name="Sinninghe Damste J.S."/>
            <person name="Mardanov A.V."/>
            <person name="Ravin N.V."/>
            <person name="Dedysh S.N."/>
        </authorList>
    </citation>
    <scope>NUCLEOTIDE SEQUENCE [LARGE SCALE GENOMIC DNA]</scope>
    <source>
        <strain evidence="3">PL17</strain>
    </source>
</reference>
<dbReference type="EMBL" id="CP053452">
    <property type="protein sequence ID" value="QJW98378.1"/>
    <property type="molecule type" value="Genomic_DNA"/>
</dbReference>
<organism evidence="2 3">
    <name type="scientific">Frigoriglobus tundricola</name>
    <dbReference type="NCBI Taxonomy" id="2774151"/>
    <lineage>
        <taxon>Bacteria</taxon>
        <taxon>Pseudomonadati</taxon>
        <taxon>Planctomycetota</taxon>
        <taxon>Planctomycetia</taxon>
        <taxon>Gemmatales</taxon>
        <taxon>Gemmataceae</taxon>
        <taxon>Frigoriglobus</taxon>
    </lineage>
</organism>
<evidence type="ECO:0000313" key="3">
    <source>
        <dbReference type="Proteomes" id="UP000503447"/>
    </source>
</evidence>
<dbReference type="Proteomes" id="UP000503447">
    <property type="component" value="Chromosome"/>
</dbReference>